<gene>
    <name evidence="2" type="ORF">SDJN03_11980</name>
</gene>
<evidence type="ECO:0000313" key="3">
    <source>
        <dbReference type="Proteomes" id="UP000685013"/>
    </source>
</evidence>
<keyword evidence="3" id="KW-1185">Reference proteome</keyword>
<sequence>MRLKNITELLTLFFLLLLFLFLLPFSFQTEIPTSTVAAAAAATAIVRPKRHHSPKSHDGGAAVFEAQKRRVYTGPNPLHNR</sequence>
<keyword evidence="1" id="KW-0732">Signal</keyword>
<accession>A0AAV6NBB2</accession>
<feature type="signal peptide" evidence="1">
    <location>
        <begin position="1"/>
        <end position="28"/>
    </location>
</feature>
<organism evidence="2 3">
    <name type="scientific">Cucurbita argyrosperma subsp. sororia</name>
    <dbReference type="NCBI Taxonomy" id="37648"/>
    <lineage>
        <taxon>Eukaryota</taxon>
        <taxon>Viridiplantae</taxon>
        <taxon>Streptophyta</taxon>
        <taxon>Embryophyta</taxon>
        <taxon>Tracheophyta</taxon>
        <taxon>Spermatophyta</taxon>
        <taxon>Magnoliopsida</taxon>
        <taxon>eudicotyledons</taxon>
        <taxon>Gunneridae</taxon>
        <taxon>Pentapetalae</taxon>
        <taxon>rosids</taxon>
        <taxon>fabids</taxon>
        <taxon>Cucurbitales</taxon>
        <taxon>Cucurbitaceae</taxon>
        <taxon>Cucurbiteae</taxon>
        <taxon>Cucurbita</taxon>
    </lineage>
</organism>
<reference evidence="2 3" key="1">
    <citation type="journal article" date="2021" name="Hortic Res">
        <title>The domestication of Cucurbita argyrosperma as revealed by the genome of its wild relative.</title>
        <authorList>
            <person name="Barrera-Redondo J."/>
            <person name="Sanchez-de la Vega G."/>
            <person name="Aguirre-Liguori J.A."/>
            <person name="Castellanos-Morales G."/>
            <person name="Gutierrez-Guerrero Y.T."/>
            <person name="Aguirre-Dugua X."/>
            <person name="Aguirre-Planter E."/>
            <person name="Tenaillon M.I."/>
            <person name="Lira-Saade R."/>
            <person name="Eguiarte L.E."/>
        </authorList>
    </citation>
    <scope>NUCLEOTIDE SEQUENCE [LARGE SCALE GENOMIC DNA]</scope>
    <source>
        <strain evidence="2">JBR-2021</strain>
    </source>
</reference>
<dbReference type="PANTHER" id="PTHR34545:SF7">
    <property type="entry name" value="CLAVATA3_ESR (CLE)-RELATED PROTEIN 16"/>
    <property type="match status" value="1"/>
</dbReference>
<dbReference type="AlphaFoldDB" id="A0AAV6NBB2"/>
<name>A0AAV6NBB2_9ROSI</name>
<dbReference type="PANTHER" id="PTHR34545">
    <property type="entry name" value="CLAVATA3/ESR (CLE)-RELATED PROTEIN 22"/>
    <property type="match status" value="1"/>
</dbReference>
<dbReference type="Proteomes" id="UP000685013">
    <property type="component" value="Chromosome 7"/>
</dbReference>
<feature type="non-terminal residue" evidence="2">
    <location>
        <position position="1"/>
    </location>
</feature>
<evidence type="ECO:0000256" key="1">
    <source>
        <dbReference type="SAM" id="SignalP"/>
    </source>
</evidence>
<dbReference type="GO" id="GO:0048731">
    <property type="term" value="P:system development"/>
    <property type="evidence" value="ECO:0007669"/>
    <property type="project" value="InterPro"/>
</dbReference>
<feature type="chain" id="PRO_5043507276" evidence="1">
    <location>
        <begin position="29"/>
        <end position="81"/>
    </location>
</feature>
<dbReference type="EMBL" id="JAGKQH010000007">
    <property type="protein sequence ID" value="KAG6595427.1"/>
    <property type="molecule type" value="Genomic_DNA"/>
</dbReference>
<comment type="caution">
    <text evidence="2">The sequence shown here is derived from an EMBL/GenBank/DDBJ whole genome shotgun (WGS) entry which is preliminary data.</text>
</comment>
<dbReference type="InterPro" id="IPR033249">
    <property type="entry name" value="CLE_plant"/>
</dbReference>
<proteinExistence type="predicted"/>
<evidence type="ECO:0000313" key="2">
    <source>
        <dbReference type="EMBL" id="KAG6595427.1"/>
    </source>
</evidence>
<protein>
    <submittedName>
        <fullName evidence="2">Uncharacterized protein</fullName>
    </submittedName>
</protein>